<gene>
    <name evidence="2" type="ORF">PAMC26577_39805</name>
</gene>
<organism evidence="2 3">
    <name type="scientific">Caballeronia sordidicola</name>
    <name type="common">Burkholderia sordidicola</name>
    <dbReference type="NCBI Taxonomy" id="196367"/>
    <lineage>
        <taxon>Bacteria</taxon>
        <taxon>Pseudomonadati</taxon>
        <taxon>Pseudomonadota</taxon>
        <taxon>Betaproteobacteria</taxon>
        <taxon>Burkholderiales</taxon>
        <taxon>Burkholderiaceae</taxon>
        <taxon>Caballeronia</taxon>
    </lineage>
</organism>
<feature type="compositionally biased region" description="Basic residues" evidence="1">
    <location>
        <begin position="63"/>
        <end position="73"/>
    </location>
</feature>
<accession>A0A242M2Q1</accession>
<evidence type="ECO:0000256" key="1">
    <source>
        <dbReference type="SAM" id="MobiDB-lite"/>
    </source>
</evidence>
<sequence>MIQILPVCVNRAKDGMDERAREIPHASTHAVPFSFIRTMTVGPGIKPGLLTFAFQAARSQTQIKKRSRATRSIKPRDYRRWGVAPRPENSFVSNGT</sequence>
<feature type="region of interest" description="Disordered" evidence="1">
    <location>
        <begin position="63"/>
        <end position="96"/>
    </location>
</feature>
<reference evidence="2 3" key="1">
    <citation type="submission" date="2017-03" db="EMBL/GenBank/DDBJ databases">
        <title>Genome analysis of strain PAMC 26577.</title>
        <authorList>
            <person name="Oh H.-M."/>
            <person name="Yang J.-A."/>
        </authorList>
    </citation>
    <scope>NUCLEOTIDE SEQUENCE [LARGE SCALE GENOMIC DNA]</scope>
    <source>
        <strain evidence="2 3">PAMC 26577</strain>
    </source>
</reference>
<evidence type="ECO:0000313" key="2">
    <source>
        <dbReference type="EMBL" id="OTP65384.1"/>
    </source>
</evidence>
<dbReference type="EMBL" id="NBTZ01000181">
    <property type="protein sequence ID" value="OTP65384.1"/>
    <property type="molecule type" value="Genomic_DNA"/>
</dbReference>
<name>A0A242M2Q1_CABSO</name>
<dbReference type="Proteomes" id="UP000195221">
    <property type="component" value="Unassembled WGS sequence"/>
</dbReference>
<protein>
    <submittedName>
        <fullName evidence="2">Uncharacterized protein</fullName>
    </submittedName>
</protein>
<comment type="caution">
    <text evidence="2">The sequence shown here is derived from an EMBL/GenBank/DDBJ whole genome shotgun (WGS) entry which is preliminary data.</text>
</comment>
<proteinExistence type="predicted"/>
<evidence type="ECO:0000313" key="3">
    <source>
        <dbReference type="Proteomes" id="UP000195221"/>
    </source>
</evidence>
<dbReference type="AlphaFoldDB" id="A0A242M2Q1"/>